<keyword evidence="1" id="KW-1133">Transmembrane helix</keyword>
<dbReference type="Gene3D" id="3.40.390.10">
    <property type="entry name" value="Collagenase (Catalytic Domain)"/>
    <property type="match status" value="1"/>
</dbReference>
<dbReference type="PANTHER" id="PTHR30164">
    <property type="entry name" value="MTFA PEPTIDASE"/>
    <property type="match status" value="1"/>
</dbReference>
<dbReference type="Pfam" id="PF06167">
    <property type="entry name" value="Peptidase_M90"/>
    <property type="match status" value="1"/>
</dbReference>
<dbReference type="RefSeq" id="WP_221603273.1">
    <property type="nucleotide sequence ID" value="NZ_JAIGNU010000002.1"/>
</dbReference>
<dbReference type="InterPro" id="IPR010384">
    <property type="entry name" value="MtfA_fam"/>
</dbReference>
<keyword evidence="1" id="KW-0812">Transmembrane</keyword>
<dbReference type="SUPFAM" id="SSF55486">
    <property type="entry name" value="Metalloproteases ('zincins'), catalytic domain"/>
    <property type="match status" value="1"/>
</dbReference>
<gene>
    <name evidence="2" type="ORF">K3181_11650</name>
</gene>
<evidence type="ECO:0000256" key="1">
    <source>
        <dbReference type="SAM" id="Phobius"/>
    </source>
</evidence>
<evidence type="ECO:0000313" key="3">
    <source>
        <dbReference type="Proteomes" id="UP000782554"/>
    </source>
</evidence>
<feature type="transmembrane region" description="Helical" evidence="1">
    <location>
        <begin position="6"/>
        <end position="23"/>
    </location>
</feature>
<accession>A0ABS7JX33</accession>
<sequence length="277" mass="31210">MTSWLVPGGILLVAGLLTYRWWWRRRRRKTLLATPLTAEQREVVERLVPLVKRLPQPLRQALEGKMNLFFDQITFRGINGLEVTEAMRLSIGAQACLLIVNSPVWYDTLRNVLVYPSAFLTERGTHDGHFVHEGHHATLGESWARGPVVLSWDDALQGGLDAQDGHNVVIHEFAHQLDGLSGHVDGIPILRKGQTYAGWEQAMLDAYHDHGERLDRGERTLIDPYGATNHQEFFAEAIVAFFEKPTALRSEEPALYAQLAQLLALDPAQWDLAVGVR</sequence>
<proteinExistence type="predicted"/>
<dbReference type="CDD" id="cd20169">
    <property type="entry name" value="Peptidase_M90_mtfA"/>
    <property type="match status" value="1"/>
</dbReference>
<keyword evidence="3" id="KW-1185">Reference proteome</keyword>
<comment type="caution">
    <text evidence="2">The sequence shown here is derived from an EMBL/GenBank/DDBJ whole genome shotgun (WGS) entry which is preliminary data.</text>
</comment>
<dbReference type="PANTHER" id="PTHR30164:SF2">
    <property type="entry name" value="PROTEIN MTFA"/>
    <property type="match status" value="1"/>
</dbReference>
<dbReference type="Proteomes" id="UP000782554">
    <property type="component" value="Unassembled WGS sequence"/>
</dbReference>
<protein>
    <submittedName>
        <fullName evidence="2">Zinc-dependent peptidase</fullName>
    </submittedName>
</protein>
<organism evidence="2 3">
    <name type="scientific">Qipengyuania mesophila</name>
    <dbReference type="NCBI Taxonomy" id="2867246"/>
    <lineage>
        <taxon>Bacteria</taxon>
        <taxon>Pseudomonadati</taxon>
        <taxon>Pseudomonadota</taxon>
        <taxon>Alphaproteobacteria</taxon>
        <taxon>Sphingomonadales</taxon>
        <taxon>Erythrobacteraceae</taxon>
        <taxon>Qipengyuania</taxon>
    </lineage>
</organism>
<name>A0ABS7JX33_9SPHN</name>
<reference evidence="2 3" key="1">
    <citation type="submission" date="2021-08" db="EMBL/GenBank/DDBJ databases">
        <title>Comparative Genomics Analysis of the Genus Qipengyuania Reveals Extensive Genetic Diversity and Metabolic Versatility, Including the Description of Fifteen Novel Species.</title>
        <authorList>
            <person name="Liu Y."/>
        </authorList>
    </citation>
    <scope>NUCLEOTIDE SEQUENCE [LARGE SCALE GENOMIC DNA]</scope>
    <source>
        <strain evidence="2 3">YG27</strain>
    </source>
</reference>
<dbReference type="InterPro" id="IPR024079">
    <property type="entry name" value="MetalloPept_cat_dom_sf"/>
</dbReference>
<dbReference type="Gene3D" id="1.10.472.150">
    <property type="entry name" value="Glucose-regulated metallo-peptidase M90, N-terminal domain"/>
    <property type="match status" value="1"/>
</dbReference>
<keyword evidence="1" id="KW-0472">Membrane</keyword>
<dbReference type="EMBL" id="JAIGNU010000002">
    <property type="protein sequence ID" value="MBX7502098.1"/>
    <property type="molecule type" value="Genomic_DNA"/>
</dbReference>
<dbReference type="InterPro" id="IPR042252">
    <property type="entry name" value="MtfA_N"/>
</dbReference>
<evidence type="ECO:0000313" key="2">
    <source>
        <dbReference type="EMBL" id="MBX7502098.1"/>
    </source>
</evidence>